<evidence type="ECO:0000313" key="3">
    <source>
        <dbReference type="Proteomes" id="UP001163046"/>
    </source>
</evidence>
<proteinExistence type="predicted"/>
<dbReference type="Gene3D" id="3.40.1690.20">
    <property type="match status" value="1"/>
</dbReference>
<organism evidence="2 3">
    <name type="scientific">Desmophyllum pertusum</name>
    <dbReference type="NCBI Taxonomy" id="174260"/>
    <lineage>
        <taxon>Eukaryota</taxon>
        <taxon>Metazoa</taxon>
        <taxon>Cnidaria</taxon>
        <taxon>Anthozoa</taxon>
        <taxon>Hexacorallia</taxon>
        <taxon>Scleractinia</taxon>
        <taxon>Caryophylliina</taxon>
        <taxon>Caryophylliidae</taxon>
        <taxon>Desmophyllum</taxon>
    </lineage>
</organism>
<sequence length="218" mass="25068">MNRLVLDSFSRFSCKYWASNFARVPTRLFHNPSRYFGNQLLSNQVALDQRCVQCNVRRYFGSLKRSSQGQFSTKYVHVPSLYQISLLLKREDVRQGVARFFSTSHLRRQGDQEDQNQQGDSPNPDELPENQGGWVSFLPWLMLAIFYMLVAGSDSVPETTWSTFYREMLSIGEVEHLEVPSSQDKIFVFLHKGAVVGGKEIMSRGPHFVLQHCKPGQL</sequence>
<keyword evidence="3" id="KW-1185">Reference proteome</keyword>
<dbReference type="AlphaFoldDB" id="A0A9W9YLA0"/>
<accession>A0A9W9YLA0</accession>
<dbReference type="OrthoDB" id="10488741at2759"/>
<evidence type="ECO:0000313" key="2">
    <source>
        <dbReference type="EMBL" id="KAJ7351147.1"/>
    </source>
</evidence>
<dbReference type="Proteomes" id="UP001163046">
    <property type="component" value="Unassembled WGS sequence"/>
</dbReference>
<feature type="region of interest" description="Disordered" evidence="1">
    <location>
        <begin position="106"/>
        <end position="129"/>
    </location>
</feature>
<dbReference type="EMBL" id="MU827361">
    <property type="protein sequence ID" value="KAJ7351147.1"/>
    <property type="molecule type" value="Genomic_DNA"/>
</dbReference>
<gene>
    <name evidence="2" type="primary">SPG7_3</name>
    <name evidence="2" type="ORF">OS493_036349</name>
</gene>
<protein>
    <submittedName>
        <fullName evidence="2">Paraplegin</fullName>
    </submittedName>
</protein>
<reference evidence="2" key="1">
    <citation type="submission" date="2023-01" db="EMBL/GenBank/DDBJ databases">
        <title>Genome assembly of the deep-sea coral Lophelia pertusa.</title>
        <authorList>
            <person name="Herrera S."/>
            <person name="Cordes E."/>
        </authorList>
    </citation>
    <scope>NUCLEOTIDE SEQUENCE</scope>
    <source>
        <strain evidence="2">USNM1676648</strain>
        <tissue evidence="2">Polyp</tissue>
    </source>
</reference>
<name>A0A9W9YLA0_9CNID</name>
<comment type="caution">
    <text evidence="2">The sequence shown here is derived from an EMBL/GenBank/DDBJ whole genome shotgun (WGS) entry which is preliminary data.</text>
</comment>
<evidence type="ECO:0000256" key="1">
    <source>
        <dbReference type="SAM" id="MobiDB-lite"/>
    </source>
</evidence>